<feature type="transmembrane region" description="Helical" evidence="7">
    <location>
        <begin position="155"/>
        <end position="178"/>
    </location>
</feature>
<dbReference type="InterPro" id="IPR036259">
    <property type="entry name" value="MFS_trans_sf"/>
</dbReference>
<evidence type="ECO:0000256" key="5">
    <source>
        <dbReference type="ARBA" id="ARBA00022989"/>
    </source>
</evidence>
<dbReference type="Pfam" id="PF01733">
    <property type="entry name" value="Nucleoside_tran"/>
    <property type="match status" value="1"/>
</dbReference>
<dbReference type="PANTHER" id="PTHR10332:SF10">
    <property type="entry name" value="EQUILIBRATIVE NUCLEOSIDE TRANSPORTER 4"/>
    <property type="match status" value="1"/>
</dbReference>
<organism evidence="8">
    <name type="scientific">Noctiluca scintillans</name>
    <name type="common">Sea sparkle</name>
    <name type="synonym">Red tide dinoflagellate</name>
    <dbReference type="NCBI Taxonomy" id="2966"/>
    <lineage>
        <taxon>Eukaryota</taxon>
        <taxon>Sar</taxon>
        <taxon>Alveolata</taxon>
        <taxon>Dinophyceae</taxon>
        <taxon>Noctilucales</taxon>
        <taxon>Noctilucaceae</taxon>
        <taxon>Noctiluca</taxon>
    </lineage>
</organism>
<accession>A0A7S1A436</accession>
<feature type="transmembrane region" description="Helical" evidence="7">
    <location>
        <begin position="99"/>
        <end position="123"/>
    </location>
</feature>
<feature type="transmembrane region" description="Helical" evidence="7">
    <location>
        <begin position="222"/>
        <end position="245"/>
    </location>
</feature>
<dbReference type="PRINTS" id="PR01130">
    <property type="entry name" value="DERENTRNSPRT"/>
</dbReference>
<feature type="transmembrane region" description="Helical" evidence="7">
    <location>
        <begin position="73"/>
        <end position="93"/>
    </location>
</feature>
<dbReference type="SUPFAM" id="SSF103473">
    <property type="entry name" value="MFS general substrate transporter"/>
    <property type="match status" value="1"/>
</dbReference>
<name>A0A7S1A436_NOCSC</name>
<keyword evidence="4 7" id="KW-0812">Transmembrane</keyword>
<feature type="transmembrane region" description="Helical" evidence="7">
    <location>
        <begin position="323"/>
        <end position="351"/>
    </location>
</feature>
<comment type="similarity">
    <text evidence="2">Belongs to the SLC29A/ENT transporter (TC 2.A.57) family.</text>
</comment>
<evidence type="ECO:0000256" key="2">
    <source>
        <dbReference type="ARBA" id="ARBA00007965"/>
    </source>
</evidence>
<reference evidence="8" key="1">
    <citation type="submission" date="2021-01" db="EMBL/GenBank/DDBJ databases">
        <authorList>
            <person name="Corre E."/>
            <person name="Pelletier E."/>
            <person name="Niang G."/>
            <person name="Scheremetjew M."/>
            <person name="Finn R."/>
            <person name="Kale V."/>
            <person name="Holt S."/>
            <person name="Cochrane G."/>
            <person name="Meng A."/>
            <person name="Brown T."/>
            <person name="Cohen L."/>
        </authorList>
    </citation>
    <scope>NUCLEOTIDE SEQUENCE</scope>
</reference>
<keyword evidence="5 7" id="KW-1133">Transmembrane helix</keyword>
<evidence type="ECO:0000256" key="7">
    <source>
        <dbReference type="SAM" id="Phobius"/>
    </source>
</evidence>
<feature type="transmembrane region" description="Helical" evidence="7">
    <location>
        <begin position="265"/>
        <end position="285"/>
    </location>
</feature>
<feature type="transmembrane region" description="Helical" evidence="7">
    <location>
        <begin position="297"/>
        <end position="317"/>
    </location>
</feature>
<feature type="transmembrane region" description="Helical" evidence="7">
    <location>
        <begin position="358"/>
        <end position="383"/>
    </location>
</feature>
<dbReference type="InterPro" id="IPR002259">
    <property type="entry name" value="Eqnu_transpt"/>
</dbReference>
<gene>
    <name evidence="8" type="ORF">NSCI0253_LOCUS15527</name>
</gene>
<feature type="transmembrane region" description="Helical" evidence="7">
    <location>
        <begin position="12"/>
        <end position="31"/>
    </location>
</feature>
<evidence type="ECO:0000256" key="1">
    <source>
        <dbReference type="ARBA" id="ARBA00004141"/>
    </source>
</evidence>
<protein>
    <submittedName>
        <fullName evidence="8">Uncharacterized protein</fullName>
    </submittedName>
</protein>
<proteinExistence type="inferred from homology"/>
<dbReference type="EMBL" id="HBFQ01022119">
    <property type="protein sequence ID" value="CAD8841179.1"/>
    <property type="molecule type" value="Transcribed_RNA"/>
</dbReference>
<comment type="subcellular location">
    <subcellularLocation>
        <location evidence="1">Membrane</location>
        <topology evidence="1">Multi-pass membrane protein</topology>
    </subcellularLocation>
</comment>
<dbReference type="GO" id="GO:0005886">
    <property type="term" value="C:plasma membrane"/>
    <property type="evidence" value="ECO:0007669"/>
    <property type="project" value="TreeGrafter"/>
</dbReference>
<evidence type="ECO:0000313" key="8">
    <source>
        <dbReference type="EMBL" id="CAD8841179.1"/>
    </source>
</evidence>
<dbReference type="GO" id="GO:0005337">
    <property type="term" value="F:nucleoside transmembrane transporter activity"/>
    <property type="evidence" value="ECO:0007669"/>
    <property type="project" value="InterPro"/>
</dbReference>
<keyword evidence="3" id="KW-0813">Transport</keyword>
<keyword evidence="6 7" id="KW-0472">Membrane</keyword>
<dbReference type="PANTHER" id="PTHR10332">
    <property type="entry name" value="EQUILIBRATIVE NUCLEOSIDE TRANSPORTER"/>
    <property type="match status" value="1"/>
</dbReference>
<dbReference type="AlphaFoldDB" id="A0A7S1A436"/>
<evidence type="ECO:0000256" key="4">
    <source>
        <dbReference type="ARBA" id="ARBA00022692"/>
    </source>
</evidence>
<evidence type="ECO:0000256" key="3">
    <source>
        <dbReference type="ARBA" id="ARBA00022448"/>
    </source>
</evidence>
<evidence type="ECO:0000256" key="6">
    <source>
        <dbReference type="ARBA" id="ARBA00023136"/>
    </source>
</evidence>
<feature type="transmembrane region" description="Helical" evidence="7">
    <location>
        <begin position="43"/>
        <end position="61"/>
    </location>
</feature>
<sequence>MSCVTHEQRTYGAFLLFGFAYLLPYSSVLAAVDYYKAVFGGRFMMQLTPFLSIPCLALLFMRVFLGCCPNDRLNVISGFSVLLLASVLAPIAVNPGFEIFVGVTISIGGALAQGSLLAFAACAGRGSSSAIQTGMGTSAVVAIFFRALAKLLAPTLYASLFIQFGITFVFVAVSFALYQTWFVKLEFMQDLLRIEEKTQPEMGEPLISNELAEPRSGLKDNLWTLVTLRALLFSATWNFFVSLAVFPGVVAQLPVNGLSDRQLQWFLLGMFSAFTSGDLIGKFLPSFSQLQLGSPNLVAFLVFLRTAFIPLLLFWRSRPANPVVLLLTVFFIGGTNGYFGSMSFELIAVVVPDEKHRAYAGTAVTFFVLAGISLGSTFASVAFRQ</sequence>